<dbReference type="InterPro" id="IPR041215">
    <property type="entry name" value="FlgO_dom"/>
</dbReference>
<sequence>MIVKKSIKKIALSLLLINSLAFGASNLDSGVQELGKEISKSMINKKKTKLAIIEFSDLRDNVNDLGRYLAEKLISELFKLNSDGFSIIERRQLAKVLREQKLSSSGLIDGKAMKKVGNLLGVDAIVTGSVTDLGNVVEINARVISVETGDVIGSASTQIPKVGNVANLLSSNIQQSVGSSNASATTTQKKALTKSSTNSMPLKFSNRYVNILVEKIKKNGDEISMSVSMENRTDTTIRLSVNKKNSSVVNEKEQIWYNMDNTLFTHLNQLDINAKSKKVSKMTFISDGATEGKRFNLNIEFNIPVINGRHVKIPPFKLFFEGIKF</sequence>
<gene>
    <name evidence="2" type="ORF">MNB_SV-12-601</name>
</gene>
<dbReference type="EMBL" id="FPHE01000065">
    <property type="protein sequence ID" value="SFV55867.1"/>
    <property type="molecule type" value="Genomic_DNA"/>
</dbReference>
<feature type="domain" description="FlgO" evidence="1">
    <location>
        <begin position="43"/>
        <end position="161"/>
    </location>
</feature>
<dbReference type="Gene3D" id="3.40.50.10610">
    <property type="entry name" value="ABC-type transport auxiliary lipoprotein component"/>
    <property type="match status" value="1"/>
</dbReference>
<name>A0A1W1BQV4_9ZZZZ</name>
<organism evidence="2">
    <name type="scientific">hydrothermal vent metagenome</name>
    <dbReference type="NCBI Taxonomy" id="652676"/>
    <lineage>
        <taxon>unclassified sequences</taxon>
        <taxon>metagenomes</taxon>
        <taxon>ecological metagenomes</taxon>
    </lineage>
</organism>
<evidence type="ECO:0000259" key="1">
    <source>
        <dbReference type="Pfam" id="PF17680"/>
    </source>
</evidence>
<proteinExistence type="predicted"/>
<accession>A0A1W1BQV4</accession>
<dbReference type="Pfam" id="PF17680">
    <property type="entry name" value="FlgO"/>
    <property type="match status" value="1"/>
</dbReference>
<reference evidence="2" key="1">
    <citation type="submission" date="2016-10" db="EMBL/GenBank/DDBJ databases">
        <authorList>
            <person name="de Groot N.N."/>
        </authorList>
    </citation>
    <scope>NUCLEOTIDE SEQUENCE</scope>
</reference>
<evidence type="ECO:0000313" key="2">
    <source>
        <dbReference type="EMBL" id="SFV55867.1"/>
    </source>
</evidence>
<dbReference type="AlphaFoldDB" id="A0A1W1BQV4"/>
<protein>
    <recommendedName>
        <fullName evidence="1">FlgO domain-containing protein</fullName>
    </recommendedName>
</protein>